<dbReference type="AlphaFoldDB" id="A0A4R9ALJ4"/>
<feature type="transmembrane region" description="Helical" evidence="1">
    <location>
        <begin position="21"/>
        <end position="38"/>
    </location>
</feature>
<gene>
    <name evidence="2" type="ORF">E3T47_12905</name>
</gene>
<feature type="transmembrane region" description="Helical" evidence="1">
    <location>
        <begin position="76"/>
        <end position="97"/>
    </location>
</feature>
<name>A0A4R9ALJ4_9MICO</name>
<dbReference type="EMBL" id="SOHK01000017">
    <property type="protein sequence ID" value="TFD64358.1"/>
    <property type="molecule type" value="Genomic_DNA"/>
</dbReference>
<keyword evidence="1" id="KW-1133">Transmembrane helix</keyword>
<feature type="transmembrane region" description="Helical" evidence="1">
    <location>
        <begin position="50"/>
        <end position="69"/>
    </location>
</feature>
<reference evidence="2 3" key="1">
    <citation type="submission" date="2019-03" db="EMBL/GenBank/DDBJ databases">
        <title>Genomics of glacier-inhabiting Cryobacterium strains.</title>
        <authorList>
            <person name="Liu Q."/>
            <person name="Xin Y.-H."/>
        </authorList>
    </citation>
    <scope>NUCLEOTIDE SEQUENCE [LARGE SCALE GENOMIC DNA]</scope>
    <source>
        <strain evidence="2 3">Sr36</strain>
    </source>
</reference>
<dbReference type="OrthoDB" id="5096967at2"/>
<keyword evidence="1" id="KW-0472">Membrane</keyword>
<feature type="transmembrane region" description="Helical" evidence="1">
    <location>
        <begin position="103"/>
        <end position="121"/>
    </location>
</feature>
<proteinExistence type="predicted"/>
<accession>A0A4R9ALJ4</accession>
<evidence type="ECO:0000256" key="1">
    <source>
        <dbReference type="SAM" id="Phobius"/>
    </source>
</evidence>
<evidence type="ECO:0000313" key="2">
    <source>
        <dbReference type="EMBL" id="TFD64358.1"/>
    </source>
</evidence>
<evidence type="ECO:0000313" key="3">
    <source>
        <dbReference type="Proteomes" id="UP000298154"/>
    </source>
</evidence>
<comment type="caution">
    <text evidence="2">The sequence shown here is derived from an EMBL/GenBank/DDBJ whole genome shotgun (WGS) entry which is preliminary data.</text>
</comment>
<sequence length="176" mass="18504">MAALVVAARMRRSRLTSTAEGIGSFAVVLVLLDVWGVRQNNLFGLAAGDGALYWGIALLGCTALFLSWHARSNLRVGSVAGFAVAAPGFGLFAAGIFQSQDTLTRVYVGFLGAAVGALLQWRRFVENSGCGGLRNDGPGALILPADQAPHNSSLNSWVKRLRAAVMPISTLSEPSF</sequence>
<protein>
    <submittedName>
        <fullName evidence="2">Uncharacterized protein</fullName>
    </submittedName>
</protein>
<dbReference type="RefSeq" id="WP_134556437.1">
    <property type="nucleotide sequence ID" value="NZ_SOHK01000017.1"/>
</dbReference>
<keyword evidence="1" id="KW-0812">Transmembrane</keyword>
<organism evidence="2 3">
    <name type="scientific">Cryobacterium ruanii</name>
    <dbReference type="NCBI Taxonomy" id="1259197"/>
    <lineage>
        <taxon>Bacteria</taxon>
        <taxon>Bacillati</taxon>
        <taxon>Actinomycetota</taxon>
        <taxon>Actinomycetes</taxon>
        <taxon>Micrococcales</taxon>
        <taxon>Microbacteriaceae</taxon>
        <taxon>Cryobacterium</taxon>
    </lineage>
</organism>
<dbReference type="Proteomes" id="UP000298154">
    <property type="component" value="Unassembled WGS sequence"/>
</dbReference>
<keyword evidence="3" id="KW-1185">Reference proteome</keyword>